<dbReference type="Gene3D" id="3.40.1190.20">
    <property type="match status" value="1"/>
</dbReference>
<accession>A0ABV7KD40</accession>
<dbReference type="CDD" id="cd01166">
    <property type="entry name" value="KdgK"/>
    <property type="match status" value="1"/>
</dbReference>
<comment type="similarity">
    <text evidence="1">Belongs to the carbohydrate kinase PfkB family.</text>
</comment>
<dbReference type="Pfam" id="PF00294">
    <property type="entry name" value="PfkB"/>
    <property type="match status" value="1"/>
</dbReference>
<evidence type="ECO:0000256" key="3">
    <source>
        <dbReference type="ARBA" id="ARBA00022777"/>
    </source>
</evidence>
<evidence type="ECO:0000259" key="4">
    <source>
        <dbReference type="Pfam" id="PF00294"/>
    </source>
</evidence>
<evidence type="ECO:0000256" key="1">
    <source>
        <dbReference type="ARBA" id="ARBA00010688"/>
    </source>
</evidence>
<organism evidence="5 6">
    <name type="scientific">Aquamicrobium soli</name>
    <dbReference type="NCBI Taxonomy" id="1811518"/>
    <lineage>
        <taxon>Bacteria</taxon>
        <taxon>Pseudomonadati</taxon>
        <taxon>Pseudomonadota</taxon>
        <taxon>Alphaproteobacteria</taxon>
        <taxon>Hyphomicrobiales</taxon>
        <taxon>Phyllobacteriaceae</taxon>
        <taxon>Aquamicrobium</taxon>
    </lineage>
</organism>
<evidence type="ECO:0000313" key="5">
    <source>
        <dbReference type="EMBL" id="MFC3208248.1"/>
    </source>
</evidence>
<dbReference type="SUPFAM" id="SSF53613">
    <property type="entry name" value="Ribokinase-like"/>
    <property type="match status" value="1"/>
</dbReference>
<dbReference type="InterPro" id="IPR011611">
    <property type="entry name" value="PfkB_dom"/>
</dbReference>
<keyword evidence="2" id="KW-0808">Transferase</keyword>
<protein>
    <submittedName>
        <fullName evidence="5">Sugar kinase</fullName>
    </submittedName>
</protein>
<name>A0ABV7KD40_9HYPH</name>
<dbReference type="InterPro" id="IPR050306">
    <property type="entry name" value="PfkB_Carbo_kinase"/>
</dbReference>
<evidence type="ECO:0000313" key="6">
    <source>
        <dbReference type="Proteomes" id="UP001595583"/>
    </source>
</evidence>
<gene>
    <name evidence="5" type="ORF">ACFOHJ_18655</name>
</gene>
<keyword evidence="6" id="KW-1185">Reference proteome</keyword>
<reference evidence="6" key="1">
    <citation type="journal article" date="2019" name="Int. J. Syst. Evol. Microbiol.">
        <title>The Global Catalogue of Microorganisms (GCM) 10K type strain sequencing project: providing services to taxonomists for standard genome sequencing and annotation.</title>
        <authorList>
            <consortium name="The Broad Institute Genomics Platform"/>
            <consortium name="The Broad Institute Genome Sequencing Center for Infectious Disease"/>
            <person name="Wu L."/>
            <person name="Ma J."/>
        </authorList>
    </citation>
    <scope>NUCLEOTIDE SEQUENCE [LARGE SCALE GENOMIC DNA]</scope>
    <source>
        <strain evidence="6">KCTC 52165</strain>
    </source>
</reference>
<dbReference type="EMBL" id="JBHRTK010000020">
    <property type="protein sequence ID" value="MFC3208248.1"/>
    <property type="molecule type" value="Genomic_DNA"/>
</dbReference>
<evidence type="ECO:0000256" key="2">
    <source>
        <dbReference type="ARBA" id="ARBA00022679"/>
    </source>
</evidence>
<dbReference type="RefSeq" id="WP_378223274.1">
    <property type="nucleotide sequence ID" value="NZ_JBHRTK010000020.1"/>
</dbReference>
<dbReference type="PANTHER" id="PTHR43085">
    <property type="entry name" value="HEXOKINASE FAMILY MEMBER"/>
    <property type="match status" value="1"/>
</dbReference>
<comment type="caution">
    <text evidence="5">The sequence shown here is derived from an EMBL/GenBank/DDBJ whole genome shotgun (WGS) entry which is preliminary data.</text>
</comment>
<dbReference type="InterPro" id="IPR029056">
    <property type="entry name" value="Ribokinase-like"/>
</dbReference>
<dbReference type="PANTHER" id="PTHR43085:SF15">
    <property type="entry name" value="2-DEHYDRO-3-DEOXYGLUCONOKINASE"/>
    <property type="match status" value="1"/>
</dbReference>
<keyword evidence="3 5" id="KW-0418">Kinase</keyword>
<dbReference type="GO" id="GO:0016301">
    <property type="term" value="F:kinase activity"/>
    <property type="evidence" value="ECO:0007669"/>
    <property type="project" value="UniProtKB-KW"/>
</dbReference>
<feature type="domain" description="Carbohydrate kinase PfkB" evidence="4">
    <location>
        <begin position="19"/>
        <end position="314"/>
    </location>
</feature>
<dbReference type="Proteomes" id="UP001595583">
    <property type="component" value="Unassembled WGS sequence"/>
</dbReference>
<sequence>MAYELPTSRRRQVGNPALKSIASVGECMIELSAGDSGWRLGYAGDTFNTLWVLRALMPQGAATDFVSAFGTDPFSAGQIAFMADNGIGISHSPRLEAWHPGLYAITLDGAERSFTYWRSEAAARRLADDPAALEKSLASRQLVYFSGITLAILDDAARETLLRALAVARGQGALVAFDPNFRPRLWADKARAQAAIGAALAHVDIALPTFPDEQALYGDGSPEETARRLSDAGIGEVVVKNGSQAALVKAAGRSVEVPAVTLADPLDTTGAGDSFNGSYLAARLLGIEPVAAAGRAHRVAAATVGVYGALAPAPLLREAFASAA</sequence>
<proteinExistence type="inferred from homology"/>